<feature type="domain" description="Alanine racemase N-terminal" evidence="5">
    <location>
        <begin position="3"/>
        <end position="216"/>
    </location>
</feature>
<feature type="modified residue" description="N6-(pyridoxal phosphate)lysine" evidence="2 3">
    <location>
        <position position="24"/>
    </location>
</feature>
<dbReference type="PANTHER" id="PTHR10146:SF14">
    <property type="entry name" value="PYRIDOXAL PHOSPHATE HOMEOSTASIS PROTEIN"/>
    <property type="match status" value="1"/>
</dbReference>
<evidence type="ECO:0000256" key="3">
    <source>
        <dbReference type="PIRSR" id="PIRSR004848-1"/>
    </source>
</evidence>
<evidence type="ECO:0000313" key="7">
    <source>
        <dbReference type="Proteomes" id="UP000054092"/>
    </source>
</evidence>
<organism evidence="6 7">
    <name type="scientific">Mesotoga prima</name>
    <dbReference type="NCBI Taxonomy" id="1184387"/>
    <lineage>
        <taxon>Bacteria</taxon>
        <taxon>Thermotogati</taxon>
        <taxon>Thermotogota</taxon>
        <taxon>Thermotogae</taxon>
        <taxon>Kosmotogales</taxon>
        <taxon>Kosmotogaceae</taxon>
        <taxon>Mesotoga</taxon>
    </lineage>
</organism>
<comment type="caution">
    <text evidence="6">The sequence shown here is derived from an EMBL/GenBank/DDBJ whole genome shotgun (WGS) entry which is preliminary data.</text>
</comment>
<dbReference type="GO" id="GO:0030170">
    <property type="term" value="F:pyridoxal phosphate binding"/>
    <property type="evidence" value="ECO:0007669"/>
    <property type="project" value="UniProtKB-UniRule"/>
</dbReference>
<proteinExistence type="inferred from homology"/>
<dbReference type="SUPFAM" id="SSF51419">
    <property type="entry name" value="PLP-binding barrel"/>
    <property type="match status" value="1"/>
</dbReference>
<comment type="function">
    <text evidence="2">Pyridoxal 5'-phosphate (PLP)-binding protein, which is involved in PLP homeostasis.</text>
</comment>
<dbReference type="InterPro" id="IPR001608">
    <property type="entry name" value="Ala_racemase_N"/>
</dbReference>
<evidence type="ECO:0000259" key="5">
    <source>
        <dbReference type="Pfam" id="PF01168"/>
    </source>
</evidence>
<keyword evidence="1 2" id="KW-0663">Pyridoxal phosphate</keyword>
<dbReference type="PATRIC" id="fig|1184387.3.peg.705"/>
<dbReference type="InterPro" id="IPR011078">
    <property type="entry name" value="PyrdxlP_homeostasis"/>
</dbReference>
<dbReference type="NCBIfam" id="TIGR00044">
    <property type="entry name" value="YggS family pyridoxal phosphate-dependent enzyme"/>
    <property type="match status" value="1"/>
</dbReference>
<dbReference type="CDD" id="cd00635">
    <property type="entry name" value="PLPDE_III_YBL036c_like"/>
    <property type="match status" value="1"/>
</dbReference>
<dbReference type="InterPro" id="IPR029066">
    <property type="entry name" value="PLP-binding_barrel"/>
</dbReference>
<evidence type="ECO:0000256" key="2">
    <source>
        <dbReference type="HAMAP-Rule" id="MF_02087"/>
    </source>
</evidence>
<dbReference type="PIRSF" id="PIRSF004848">
    <property type="entry name" value="YBL036c_PLPDEIII"/>
    <property type="match status" value="1"/>
</dbReference>
<dbReference type="Proteomes" id="UP000054092">
    <property type="component" value="Unassembled WGS sequence"/>
</dbReference>
<comment type="cofactor">
    <cofactor evidence="3">
        <name>pyridoxal 5'-phosphate</name>
        <dbReference type="ChEBI" id="CHEBI:597326"/>
    </cofactor>
</comment>
<dbReference type="PANTHER" id="PTHR10146">
    <property type="entry name" value="PROLINE SYNTHETASE CO-TRANSCRIBED BACTERIAL HOMOLOG PROTEIN"/>
    <property type="match status" value="1"/>
</dbReference>
<dbReference type="Gene3D" id="3.20.20.10">
    <property type="entry name" value="Alanine racemase"/>
    <property type="match status" value="1"/>
</dbReference>
<evidence type="ECO:0000256" key="1">
    <source>
        <dbReference type="ARBA" id="ARBA00022898"/>
    </source>
</evidence>
<dbReference type="AlphaFoldDB" id="A0A101HRF9"/>
<name>A0A101HRF9_9BACT</name>
<protein>
    <recommendedName>
        <fullName evidence="2">Pyridoxal phosphate homeostasis protein</fullName>
        <shortName evidence="2">PLP homeostasis protein</shortName>
    </recommendedName>
</protein>
<evidence type="ECO:0000313" key="6">
    <source>
        <dbReference type="EMBL" id="KUK81653.1"/>
    </source>
</evidence>
<accession>A0A101HRF9</accession>
<comment type="similarity">
    <text evidence="2 4">Belongs to the pyridoxal phosphate-binding protein YggS/PROSC family.</text>
</comment>
<gene>
    <name evidence="6" type="ORF">XD94_0376</name>
</gene>
<dbReference type="FunFam" id="3.20.20.10:FF:000018">
    <property type="entry name" value="Pyridoxal phosphate homeostasis protein"/>
    <property type="match status" value="1"/>
</dbReference>
<reference evidence="7" key="1">
    <citation type="journal article" date="2015" name="MBio">
        <title>Genome-Resolved Metagenomic Analysis Reveals Roles for Candidate Phyla and Other Microbial Community Members in Biogeochemical Transformations in Oil Reservoirs.</title>
        <authorList>
            <person name="Hu P."/>
            <person name="Tom L."/>
            <person name="Singh A."/>
            <person name="Thomas B.C."/>
            <person name="Baker B.J."/>
            <person name="Piceno Y.M."/>
            <person name="Andersen G.L."/>
            <person name="Banfield J.F."/>
        </authorList>
    </citation>
    <scope>NUCLEOTIDE SEQUENCE [LARGE SCALE GENOMIC DNA]</scope>
</reference>
<evidence type="ECO:0000256" key="4">
    <source>
        <dbReference type="RuleBase" id="RU004514"/>
    </source>
</evidence>
<dbReference type="Pfam" id="PF01168">
    <property type="entry name" value="Ala_racemase_N"/>
    <property type="match status" value="1"/>
</dbReference>
<dbReference type="EMBL" id="LGGP01000043">
    <property type="protein sequence ID" value="KUK81653.1"/>
    <property type="molecule type" value="Genomic_DNA"/>
</dbReference>
<sequence>MIVDNVKRLRREIPDYVTIVAASKTRTASEILELLDSGLRDVGENYVQEAQEKFEVIGSKARWHCIGHLQRNKVKKAVEIFDLIQTVDSLKLAEEIDKRCAFINRRMPIMIEVNSGREEKKAGVFPENVFELIESISSLENISVVGLMTMGPLTDDQEEIRPYLRLTRELFEEISMHKIERVQMRYLSMGMSGSYKVAIEEGSNMVRLGTIIFGERQ</sequence>
<dbReference type="HAMAP" id="MF_02087">
    <property type="entry name" value="PLP_homeostasis"/>
    <property type="match status" value="1"/>
</dbReference>